<dbReference type="RefSeq" id="XP_025422233.1">
    <property type="nucleotide sequence ID" value="XM_025566448.1"/>
</dbReference>
<dbReference type="InterPro" id="IPR051522">
    <property type="entry name" value="ISC_assembly_LYR"/>
</dbReference>
<dbReference type="CDD" id="cd20264">
    <property type="entry name" value="Complex1_LYR_LYRM4"/>
    <property type="match status" value="1"/>
</dbReference>
<dbReference type="InterPro" id="IPR008011">
    <property type="entry name" value="Complex1_LYR_dom"/>
</dbReference>
<dbReference type="InterPro" id="IPR045297">
    <property type="entry name" value="Complex1_LYR_LYRM4"/>
</dbReference>
<dbReference type="AlphaFoldDB" id="A0A8B8GGX8"/>
<reference evidence="4" key="1">
    <citation type="submission" date="2025-08" db="UniProtKB">
        <authorList>
            <consortium name="RefSeq"/>
        </authorList>
    </citation>
    <scope>IDENTIFICATION</scope>
    <source>
        <tissue evidence="4">Whole body</tissue>
    </source>
</reference>
<dbReference type="PANTHER" id="PTHR13166">
    <property type="entry name" value="PROTEIN C6ORF149"/>
    <property type="match status" value="1"/>
</dbReference>
<dbReference type="PANTHER" id="PTHR13166:SF7">
    <property type="entry name" value="LYR MOTIF-CONTAINING PROTEIN 4"/>
    <property type="match status" value="1"/>
</dbReference>
<dbReference type="Proteomes" id="UP000694846">
    <property type="component" value="Unplaced"/>
</dbReference>
<keyword evidence="3" id="KW-1185">Reference proteome</keyword>
<dbReference type="GO" id="GO:0005739">
    <property type="term" value="C:mitochondrion"/>
    <property type="evidence" value="ECO:0007669"/>
    <property type="project" value="TreeGrafter"/>
</dbReference>
<evidence type="ECO:0000313" key="3">
    <source>
        <dbReference type="Proteomes" id="UP000694846"/>
    </source>
</evidence>
<dbReference type="GeneID" id="112691964"/>
<accession>A0A8B8GGX8</accession>
<evidence type="ECO:0000256" key="1">
    <source>
        <dbReference type="ARBA" id="ARBA00009508"/>
    </source>
</evidence>
<proteinExistence type="inferred from homology"/>
<dbReference type="CTD" id="31186"/>
<feature type="domain" description="Complex 1 LYR protein" evidence="2">
    <location>
        <begin position="7"/>
        <end position="63"/>
    </location>
</feature>
<evidence type="ECO:0000313" key="4">
    <source>
        <dbReference type="RefSeq" id="XP_025422233.1"/>
    </source>
</evidence>
<name>A0A8B8GGX8_9HEMI</name>
<dbReference type="GO" id="GO:1990221">
    <property type="term" value="C:L-cysteine desulfurase complex"/>
    <property type="evidence" value="ECO:0007669"/>
    <property type="project" value="TreeGrafter"/>
</dbReference>
<dbReference type="Pfam" id="PF05347">
    <property type="entry name" value="Complex1_LYR"/>
    <property type="match status" value="1"/>
</dbReference>
<dbReference type="GO" id="GO:0016226">
    <property type="term" value="P:iron-sulfur cluster assembly"/>
    <property type="evidence" value="ECO:0007669"/>
    <property type="project" value="InterPro"/>
</dbReference>
<organism evidence="3 4">
    <name type="scientific">Sipha flava</name>
    <name type="common">yellow sugarcane aphid</name>
    <dbReference type="NCBI Taxonomy" id="143950"/>
    <lineage>
        <taxon>Eukaryota</taxon>
        <taxon>Metazoa</taxon>
        <taxon>Ecdysozoa</taxon>
        <taxon>Arthropoda</taxon>
        <taxon>Hexapoda</taxon>
        <taxon>Insecta</taxon>
        <taxon>Pterygota</taxon>
        <taxon>Neoptera</taxon>
        <taxon>Paraneoptera</taxon>
        <taxon>Hemiptera</taxon>
        <taxon>Sternorrhyncha</taxon>
        <taxon>Aphidomorpha</taxon>
        <taxon>Aphidoidea</taxon>
        <taxon>Aphididae</taxon>
        <taxon>Sipha</taxon>
    </lineage>
</organism>
<gene>
    <name evidence="4" type="primary">LOC112691964</name>
</gene>
<sequence length="91" mass="11016">MAATRADVLKMYKNMLRESSKFSFYNYRMYALRRVRDSFREHKSMSDPLEIQRNMNEAHRLLNIIKRQAIVGELYKFEKLVIEMQGDNNKH</sequence>
<dbReference type="OrthoDB" id="275715at2759"/>
<protein>
    <submittedName>
        <fullName evidence="4">LYR motif-containing protein 4</fullName>
    </submittedName>
</protein>
<evidence type="ECO:0000259" key="2">
    <source>
        <dbReference type="Pfam" id="PF05347"/>
    </source>
</evidence>
<comment type="similarity">
    <text evidence="1">Belongs to the complex I LYR family.</text>
</comment>